<dbReference type="SUPFAM" id="SSF52172">
    <property type="entry name" value="CheY-like"/>
    <property type="match status" value="1"/>
</dbReference>
<dbReference type="Gene3D" id="3.40.50.2300">
    <property type="match status" value="1"/>
</dbReference>
<dbReference type="InterPro" id="IPR050595">
    <property type="entry name" value="Bact_response_regulator"/>
</dbReference>
<keyword evidence="2" id="KW-0145">Chemotaxis</keyword>
<dbReference type="Pfam" id="PF00072">
    <property type="entry name" value="Response_reg"/>
    <property type="match status" value="1"/>
</dbReference>
<dbReference type="InterPro" id="IPR001789">
    <property type="entry name" value="Sig_transdc_resp-reg_receiver"/>
</dbReference>
<evidence type="ECO:0000256" key="1">
    <source>
        <dbReference type="ARBA" id="ARBA00001946"/>
    </source>
</evidence>
<dbReference type="EMBL" id="CACVAP010000011">
    <property type="protein sequence ID" value="CAA6798913.1"/>
    <property type="molecule type" value="Genomic_DNA"/>
</dbReference>
<protein>
    <recommendedName>
        <fullName evidence="6">Response regulatory domain-containing protein</fullName>
    </recommendedName>
</protein>
<evidence type="ECO:0000256" key="4">
    <source>
        <dbReference type="ARBA" id="ARBA00022779"/>
    </source>
</evidence>
<proteinExistence type="predicted"/>
<dbReference type="GO" id="GO:0000160">
    <property type="term" value="P:phosphorelay signal transduction system"/>
    <property type="evidence" value="ECO:0007669"/>
    <property type="project" value="InterPro"/>
</dbReference>
<evidence type="ECO:0000313" key="7">
    <source>
        <dbReference type="EMBL" id="CAA6798913.1"/>
    </source>
</evidence>
<feature type="modified residue" description="4-aspartylphosphate" evidence="5">
    <location>
        <position position="60"/>
    </location>
</feature>
<keyword evidence="4" id="KW-0283">Flagellar rotation</keyword>
<sequence>MDWDKFNNLKILVVDDDQLTRELIRTLLKKVPTVTVYQSSDGLEALAMIQENKFDMLLLDLYMPRMSGAEFIKTLKKNNQFKSFPIVLMSTDRLNREELKNIGAKYYLTKPFDFHNFLNDIYDFLEQEISA</sequence>
<dbReference type="InterPro" id="IPR011006">
    <property type="entry name" value="CheY-like_superfamily"/>
</dbReference>
<dbReference type="PANTHER" id="PTHR44591:SF3">
    <property type="entry name" value="RESPONSE REGULATORY DOMAIN-CONTAINING PROTEIN"/>
    <property type="match status" value="1"/>
</dbReference>
<accession>A0A6S6S8C5</accession>
<dbReference type="PROSITE" id="PS50110">
    <property type="entry name" value="RESPONSE_REGULATORY"/>
    <property type="match status" value="1"/>
</dbReference>
<evidence type="ECO:0000256" key="3">
    <source>
        <dbReference type="ARBA" id="ARBA00022553"/>
    </source>
</evidence>
<feature type="domain" description="Response regulatory" evidence="6">
    <location>
        <begin position="10"/>
        <end position="125"/>
    </location>
</feature>
<evidence type="ECO:0000256" key="2">
    <source>
        <dbReference type="ARBA" id="ARBA00022500"/>
    </source>
</evidence>
<dbReference type="AlphaFoldDB" id="A0A6S6S8C5"/>
<evidence type="ECO:0000256" key="5">
    <source>
        <dbReference type="PROSITE-ProRule" id="PRU00169"/>
    </source>
</evidence>
<gene>
    <name evidence="7" type="ORF">HELGO_WM2371</name>
</gene>
<comment type="cofactor">
    <cofactor evidence="1">
        <name>Mg(2+)</name>
        <dbReference type="ChEBI" id="CHEBI:18420"/>
    </cofactor>
</comment>
<reference evidence="7" key="1">
    <citation type="submission" date="2020-01" db="EMBL/GenBank/DDBJ databases">
        <authorList>
            <person name="Meier V. D."/>
            <person name="Meier V D."/>
        </authorList>
    </citation>
    <scope>NUCLEOTIDE SEQUENCE</scope>
    <source>
        <strain evidence="7">HLG_WM_MAG_06</strain>
    </source>
</reference>
<dbReference type="GO" id="GO:0097588">
    <property type="term" value="P:archaeal or bacterial-type flagellum-dependent cell motility"/>
    <property type="evidence" value="ECO:0007669"/>
    <property type="project" value="UniProtKB-KW"/>
</dbReference>
<organism evidence="7">
    <name type="scientific">uncultured Sulfurovum sp</name>
    <dbReference type="NCBI Taxonomy" id="269237"/>
    <lineage>
        <taxon>Bacteria</taxon>
        <taxon>Pseudomonadati</taxon>
        <taxon>Campylobacterota</taxon>
        <taxon>Epsilonproteobacteria</taxon>
        <taxon>Campylobacterales</taxon>
        <taxon>Sulfurovaceae</taxon>
        <taxon>Sulfurovum</taxon>
        <taxon>environmental samples</taxon>
    </lineage>
</organism>
<evidence type="ECO:0000259" key="6">
    <source>
        <dbReference type="PROSITE" id="PS50110"/>
    </source>
</evidence>
<dbReference type="SMART" id="SM00448">
    <property type="entry name" value="REC"/>
    <property type="match status" value="1"/>
</dbReference>
<dbReference type="PANTHER" id="PTHR44591">
    <property type="entry name" value="STRESS RESPONSE REGULATOR PROTEIN 1"/>
    <property type="match status" value="1"/>
</dbReference>
<dbReference type="GO" id="GO:0006935">
    <property type="term" value="P:chemotaxis"/>
    <property type="evidence" value="ECO:0007669"/>
    <property type="project" value="UniProtKB-KW"/>
</dbReference>
<keyword evidence="3 5" id="KW-0597">Phosphoprotein</keyword>
<name>A0A6S6S8C5_9BACT</name>